<dbReference type="Pfam" id="PF04200">
    <property type="entry name" value="Lipoprotein_17"/>
    <property type="match status" value="1"/>
</dbReference>
<feature type="domain" description="Lipoprotein-associated type-17" evidence="1">
    <location>
        <begin position="1475"/>
        <end position="1546"/>
    </location>
</feature>
<name>A0ABY5R7Z0_9MOLU</name>
<dbReference type="InterPro" id="IPR007326">
    <property type="entry name" value="Lipoprotein-assoc_dom"/>
</dbReference>
<gene>
    <name evidence="2" type="ORF">NV226_02675</name>
</gene>
<dbReference type="EMBL" id="CP102734">
    <property type="protein sequence ID" value="UVD81604.1"/>
    <property type="molecule type" value="Genomic_DNA"/>
</dbReference>
<sequence>MNKKLLVGVAGVSILGVAAIASIIAANSIRNKSLEKQENAKKQGLLESNDLTEFQKVTAASKITFDSRLSVFSPKVAKLVFNLPKEQTGKLLKLYYKRNGIEDDKLKVAVLATTASETAVDVVFLLDDLNVGSEYQYRLEDESGTLLFFSKFITQQNPTIVANGAFRAADLVINNLASYQGESLTLKAVPKSLYDTKGKAAFQESLLIQEVNVRDKETSKNVWFKPAGFNTLKDETEYVIMLFSDRALVEVLTEIATFTTSLNRVEIQNLNPSLKTATLKLANLKPYENQKLKLAYKKVDSTESSFLPVDDQVKFVEVSVPTFAEDKETSVTVSLSDLTAESVYKLQVFDSRDTKNNDPFLTNAIAFRTLAQPKVSEVINGIKNPYTEVRAANIKIENIQELDISALKLKYQLKPTNNAALLDWDSSSELIKEVSLSRAIGENFASAEIKSGLEADKVYVFQLFAGDTATEALLESNNEFTTKKTISAATQKAPIGDTGKTSTTLSFSGLEISDLLAQFYTENGINEIELRYKKKTDDSWDTATKIKSKITKTGHVYSLEDFKLSSLTSDSEYEYDLFVAPYLYSSILDQPASFLTRETVTAEAEVIEPTRMILYTNALKSYVGNTYKIKFKKDSTEVPSLEKTGTVAENGIIFANVTGLETNSTYSYEIEILDSTSSTYTQIAKKDSISTSSITAPQKAKVIESYPTSFKYKFENLGSLKNKDLTIVYRVKDSNDIIFGEDIKFTADSSEKFLNDLAPLTDYEFNFVLKATKSVDATDLYLFSEWVSAKTKDTVTVTISDITQTSIKASYEKLEDYKSANLILKYVEFIPSEDKPTPTSKTWDDLSASAKQSTVVVDNEGKAQPTTVSFLNPNTVIAYQLFNNGIAVSELKTTTTEKQVNVASVTSYITDAYITLNDLNTIKGEGSNKLKLVVAKKTAGQASDPSWGTQSDIITVNFDNDVSSKSILVQGLTANTDYIVQVFKQSDQTYANALITTAIEPTAPLLKRTFKTLETDKKVKVEVTAISPSSARIKISQLEQYAGQKLVFKYRPRYWNEVREHTIDVPKDLDTIKVTTLSGDEKAIYFVIQDLDTQDKNLKEFQEWFYDVWADISGDSTKVLVSEPADTKEGDKENVNVSQNMFKTSLHPKVETAYSTNKTATITISNLVDYKDKKIQLRFAPKPTGSATVNWSAATGITATALEQINVADKNATKIFDIYALNVNSEYIYQFFVEGLNTPLLKENGEIKTKDTLILKNEAVETIAVKLLLSNFATYNNQTLKVEYTNTADSTKKTITLDITDNSFTSEMLLPIIVEGLEANKEYKFNIKLVQKAATGSTAEQLSANLLANDLTVKTLQTVSQPMIYTKDNKQYFMWNLNDATVKSLAGRPLVLKLTKATETNEYEFTLPETDTEYEFSPQWSVTNTDSSEWTVSLESKASVNANKPINLLGTSPVKFKASESMLKPAALKSDKVNEVKDKKASDYVSTEKKSELEGFLEVPTLANYTVSLESASAANDVEGSIVLNYKFTKDSKEFMVKFSVTGFKKEEPAAQPSTSSALVLR</sequence>
<evidence type="ECO:0000259" key="1">
    <source>
        <dbReference type="Pfam" id="PF04200"/>
    </source>
</evidence>
<dbReference type="Proteomes" id="UP001059252">
    <property type="component" value="Chromosome"/>
</dbReference>
<keyword evidence="2" id="KW-0449">Lipoprotein</keyword>
<keyword evidence="3" id="KW-1185">Reference proteome</keyword>
<protein>
    <submittedName>
        <fullName evidence="2">Lipoprotein 17-related variable surface protein</fullName>
    </submittedName>
</protein>
<evidence type="ECO:0000313" key="3">
    <source>
        <dbReference type="Proteomes" id="UP001059252"/>
    </source>
</evidence>
<evidence type="ECO:0000313" key="2">
    <source>
        <dbReference type="EMBL" id="UVD81604.1"/>
    </source>
</evidence>
<organism evidence="2 3">
    <name type="scientific">Mycoplasma iguanae</name>
    <dbReference type="NCBI Taxonomy" id="292461"/>
    <lineage>
        <taxon>Bacteria</taxon>
        <taxon>Bacillati</taxon>
        <taxon>Mycoplasmatota</taxon>
        <taxon>Mollicutes</taxon>
        <taxon>Mycoplasmataceae</taxon>
        <taxon>Mycoplasma</taxon>
    </lineage>
</organism>
<dbReference type="RefSeq" id="WP_258210778.1">
    <property type="nucleotide sequence ID" value="NZ_CP102734.1"/>
</dbReference>
<proteinExistence type="predicted"/>
<accession>A0ABY5R7Z0</accession>
<reference evidence="2" key="1">
    <citation type="submission" date="2022-08" db="EMBL/GenBank/DDBJ databases">
        <title>Complete genome of Mycoplasma iguanae type strain 2327.</title>
        <authorList>
            <person name="Spergser J."/>
        </authorList>
    </citation>
    <scope>NUCLEOTIDE SEQUENCE</scope>
    <source>
        <strain evidence="2">2327</strain>
    </source>
</reference>